<evidence type="ECO:0000313" key="2">
    <source>
        <dbReference type="Proteomes" id="UP000269539"/>
    </source>
</evidence>
<sequence>MTLNYKRFRTAQLAQFARNRNLHVEVRPRQERGCYLRALIDADNDATFRFFDLPAEMRNHVYEHLLRLRDLNHGWKCYPEILATCKQANREAREYLVTGNHSKVHIGLNLVIPIPLFGLPYLERFIFLNGQELHSGSGPVFHWPSVLLDSQHIDISIAFQQGPPLYGLGPPFAPHCAGMVVNRAIYDLYYAIQDVGRKPNVTVRVYVSSGGAKIPNLTLLLSPIAMFDGPKDFELIKVRRRKRQAIRASATAKGQHSCSTDQVKRANDLLKTMRKLEELRLWLQLPLVCIIDEPYGFITMANERLLSSAIDDLEATIDEVFFVQNEARILELVEENRAMAKDWAKRKLKA</sequence>
<comment type="caution">
    <text evidence="1">The sequence shown here is derived from an EMBL/GenBank/DDBJ whole genome shotgun (WGS) entry which is preliminary data.</text>
</comment>
<dbReference type="AlphaFoldDB" id="A0A3M7DSL8"/>
<accession>A0A3M7DSL8</accession>
<reference evidence="1 2" key="1">
    <citation type="journal article" date="2018" name="BMC Genomics">
        <title>Genomic evidence for intraspecific hybridization in a clonal and extremely halotolerant yeast.</title>
        <authorList>
            <person name="Gostincar C."/>
            <person name="Stajich J.E."/>
            <person name="Zupancic J."/>
            <person name="Zalar P."/>
            <person name="Gunde-Cimerman N."/>
        </authorList>
    </citation>
    <scope>NUCLEOTIDE SEQUENCE [LARGE SCALE GENOMIC DNA]</scope>
    <source>
        <strain evidence="1 2">EXF-10513</strain>
    </source>
</reference>
<dbReference type="EMBL" id="QWIO01001716">
    <property type="protein sequence ID" value="RMY67335.1"/>
    <property type="molecule type" value="Genomic_DNA"/>
</dbReference>
<evidence type="ECO:0000313" key="1">
    <source>
        <dbReference type="EMBL" id="RMY67335.1"/>
    </source>
</evidence>
<proteinExistence type="predicted"/>
<dbReference type="VEuPathDB" id="FungiDB:BTJ68_05399"/>
<gene>
    <name evidence="1" type="ORF">D0864_11608</name>
</gene>
<dbReference type="Proteomes" id="UP000269539">
    <property type="component" value="Unassembled WGS sequence"/>
</dbReference>
<name>A0A3M7DSL8_HORWE</name>
<organism evidence="1 2">
    <name type="scientific">Hortaea werneckii</name>
    <name type="common">Black yeast</name>
    <name type="synonym">Cladosporium werneckii</name>
    <dbReference type="NCBI Taxonomy" id="91943"/>
    <lineage>
        <taxon>Eukaryota</taxon>
        <taxon>Fungi</taxon>
        <taxon>Dikarya</taxon>
        <taxon>Ascomycota</taxon>
        <taxon>Pezizomycotina</taxon>
        <taxon>Dothideomycetes</taxon>
        <taxon>Dothideomycetidae</taxon>
        <taxon>Mycosphaerellales</taxon>
        <taxon>Teratosphaeriaceae</taxon>
        <taxon>Hortaea</taxon>
    </lineage>
</organism>
<protein>
    <submittedName>
        <fullName evidence="1">Uncharacterized protein</fullName>
    </submittedName>
</protein>